<dbReference type="Proteomes" id="UP000766570">
    <property type="component" value="Unassembled WGS sequence"/>
</dbReference>
<dbReference type="RefSeq" id="WP_209906692.1">
    <property type="nucleotide sequence ID" value="NZ_BAAAMI010000005.1"/>
</dbReference>
<name>A0ABS4WBE5_9MICC</name>
<feature type="domain" description="ChsH2 rubredoxin-like zinc ribbon" evidence="1">
    <location>
        <begin position="27"/>
        <end position="59"/>
    </location>
</feature>
<gene>
    <name evidence="2" type="ORF">JOF46_001429</name>
</gene>
<dbReference type="PANTHER" id="PTHR34075">
    <property type="entry name" value="BLR3430 PROTEIN"/>
    <property type="match status" value="1"/>
</dbReference>
<organism evidence="2 3">
    <name type="scientific">Paeniglutamicibacter psychrophenolicus</name>
    <dbReference type="NCBI Taxonomy" id="257454"/>
    <lineage>
        <taxon>Bacteria</taxon>
        <taxon>Bacillati</taxon>
        <taxon>Actinomycetota</taxon>
        <taxon>Actinomycetes</taxon>
        <taxon>Micrococcales</taxon>
        <taxon>Micrococcaceae</taxon>
        <taxon>Paeniglutamicibacter</taxon>
    </lineage>
</organism>
<dbReference type="PANTHER" id="PTHR34075:SF5">
    <property type="entry name" value="BLR3430 PROTEIN"/>
    <property type="match status" value="1"/>
</dbReference>
<dbReference type="Pfam" id="PF12172">
    <property type="entry name" value="zf-ChsH2"/>
    <property type="match status" value="1"/>
</dbReference>
<dbReference type="InterPro" id="IPR012340">
    <property type="entry name" value="NA-bd_OB-fold"/>
</dbReference>
<sequence length="206" mass="21558">MTTTVETSSHIPPIARSTTATGLLIGAVSGKFILQECVECGMVQYPPRDACHHCLGESMAWGEVDPAGTLIAETFIHSSNEPYFRERLPWRTGIVASPMGISVVCHVLPSCSVGEPVTMSLRFDEAGCAVVVASVDESLDGVSSNGSRPVANDFVSDVQGRTLILNGLESDLARVLSEAALKRGARVVVSEAGETGASTGLAIRVG</sequence>
<accession>A0ABS4WBE5</accession>
<dbReference type="Gene3D" id="6.10.30.10">
    <property type="match status" value="1"/>
</dbReference>
<comment type="caution">
    <text evidence="2">The sequence shown here is derived from an EMBL/GenBank/DDBJ whole genome shotgun (WGS) entry which is preliminary data.</text>
</comment>
<dbReference type="InterPro" id="IPR052513">
    <property type="entry name" value="Thioester_dehydratase-like"/>
</dbReference>
<evidence type="ECO:0000313" key="3">
    <source>
        <dbReference type="Proteomes" id="UP000766570"/>
    </source>
</evidence>
<dbReference type="SUPFAM" id="SSF50249">
    <property type="entry name" value="Nucleic acid-binding proteins"/>
    <property type="match status" value="1"/>
</dbReference>
<dbReference type="InterPro" id="IPR022002">
    <property type="entry name" value="ChsH2_Znr"/>
</dbReference>
<dbReference type="EMBL" id="JAGIOE010000001">
    <property type="protein sequence ID" value="MBP2373517.1"/>
    <property type="molecule type" value="Genomic_DNA"/>
</dbReference>
<proteinExistence type="predicted"/>
<keyword evidence="3" id="KW-1185">Reference proteome</keyword>
<evidence type="ECO:0000259" key="1">
    <source>
        <dbReference type="Pfam" id="PF12172"/>
    </source>
</evidence>
<protein>
    <submittedName>
        <fullName evidence="2">OB-fold protein</fullName>
    </submittedName>
</protein>
<reference evidence="2 3" key="1">
    <citation type="submission" date="2021-03" db="EMBL/GenBank/DDBJ databases">
        <title>Sequencing the genomes of 1000 actinobacteria strains.</title>
        <authorList>
            <person name="Klenk H.-P."/>
        </authorList>
    </citation>
    <scope>NUCLEOTIDE SEQUENCE [LARGE SCALE GENOMIC DNA]</scope>
    <source>
        <strain evidence="2 3">DSM 15454</strain>
    </source>
</reference>
<evidence type="ECO:0000313" key="2">
    <source>
        <dbReference type="EMBL" id="MBP2373517.1"/>
    </source>
</evidence>